<feature type="active site" description="Schiff-base intermediate with substrate" evidence="3">
    <location>
        <position position="166"/>
    </location>
</feature>
<dbReference type="AlphaFoldDB" id="A0A327WQC5"/>
<dbReference type="PIRSF" id="PIRSF001365">
    <property type="entry name" value="DHDPS"/>
    <property type="match status" value="1"/>
</dbReference>
<sequence>MTQPVLGGLWPALFTPVNPDGSPNLQELEKIVQLCITQKLDGIYLLGSTGQGFLFTEKQRGEVARVVLETANGALPVIVQVGSLNTNESVRLAVEAQKLGAYGISTVGPIYYQGGLQNTLAHYRAVGSAIDIPFYPYHIGNQSVFGGDARQYIQQLLALPNIAGMKLTTQNLYEISLMHILSENKLTLFSGADELFCHATLCGTAGAIGSFFNLWGPECKFVREEFVKGNFELGSRFMLTFQDIINEVLPNVWTFFQQAMQLKHGIDIGLPIAPLGMGNTPWAEKDIIAICDRISAVSGLVNP</sequence>
<dbReference type="PANTHER" id="PTHR42849">
    <property type="entry name" value="N-ACETYLNEURAMINATE LYASE"/>
    <property type="match status" value="1"/>
</dbReference>
<evidence type="ECO:0000313" key="6">
    <source>
        <dbReference type="Proteomes" id="UP000248790"/>
    </source>
</evidence>
<accession>A0A327WQC5</accession>
<reference evidence="5 6" key="1">
    <citation type="submission" date="2018-06" db="EMBL/GenBank/DDBJ databases">
        <title>Genomic Encyclopedia of Archaeal and Bacterial Type Strains, Phase II (KMG-II): from individual species to whole genera.</title>
        <authorList>
            <person name="Goeker M."/>
        </authorList>
    </citation>
    <scope>NUCLEOTIDE SEQUENCE [LARGE SCALE GENOMIC DNA]</scope>
    <source>
        <strain evidence="5 6">DSM 21851</strain>
    </source>
</reference>
<dbReference type="GO" id="GO:0005829">
    <property type="term" value="C:cytosol"/>
    <property type="evidence" value="ECO:0007669"/>
    <property type="project" value="TreeGrafter"/>
</dbReference>
<organism evidence="5 6">
    <name type="scientific">Larkinella arboricola</name>
    <dbReference type="NCBI Taxonomy" id="643671"/>
    <lineage>
        <taxon>Bacteria</taxon>
        <taxon>Pseudomonadati</taxon>
        <taxon>Bacteroidota</taxon>
        <taxon>Cytophagia</taxon>
        <taxon>Cytophagales</taxon>
        <taxon>Spirosomataceae</taxon>
        <taxon>Larkinella</taxon>
    </lineage>
</organism>
<dbReference type="SUPFAM" id="SSF51569">
    <property type="entry name" value="Aldolase"/>
    <property type="match status" value="1"/>
</dbReference>
<gene>
    <name evidence="5" type="ORF">LX87_04619</name>
</gene>
<proteinExistence type="inferred from homology"/>
<dbReference type="GO" id="GO:0019262">
    <property type="term" value="P:N-acetylneuraminate catabolic process"/>
    <property type="evidence" value="ECO:0007669"/>
    <property type="project" value="TreeGrafter"/>
</dbReference>
<dbReference type="Pfam" id="PF00701">
    <property type="entry name" value="DHDPS"/>
    <property type="match status" value="1"/>
</dbReference>
<evidence type="ECO:0000256" key="1">
    <source>
        <dbReference type="ARBA" id="ARBA00023239"/>
    </source>
</evidence>
<dbReference type="EMBL" id="QLMC01000006">
    <property type="protein sequence ID" value="RAJ93107.1"/>
    <property type="molecule type" value="Genomic_DNA"/>
</dbReference>
<dbReference type="InterPro" id="IPR002220">
    <property type="entry name" value="DapA-like"/>
</dbReference>
<dbReference type="PANTHER" id="PTHR42849:SF1">
    <property type="entry name" value="N-ACETYLNEURAMINATE LYASE"/>
    <property type="match status" value="1"/>
</dbReference>
<dbReference type="RefSeq" id="WP_111630641.1">
    <property type="nucleotide sequence ID" value="NZ_QLMC01000006.1"/>
</dbReference>
<keyword evidence="1 2" id="KW-0456">Lyase</keyword>
<feature type="active site" description="Proton donor/acceptor" evidence="3">
    <location>
        <position position="137"/>
    </location>
</feature>
<keyword evidence="6" id="KW-1185">Reference proteome</keyword>
<dbReference type="InterPro" id="IPR013785">
    <property type="entry name" value="Aldolase_TIM"/>
</dbReference>
<evidence type="ECO:0000256" key="3">
    <source>
        <dbReference type="PIRSR" id="PIRSR001365-1"/>
    </source>
</evidence>
<protein>
    <submittedName>
        <fullName evidence="5">N-acetylneuraminate lyase</fullName>
    </submittedName>
</protein>
<dbReference type="OrthoDB" id="9778880at2"/>
<comment type="caution">
    <text evidence="5">The sequence shown here is derived from an EMBL/GenBank/DDBJ whole genome shotgun (WGS) entry which is preliminary data.</text>
</comment>
<comment type="similarity">
    <text evidence="2">Belongs to the DapA family.</text>
</comment>
<dbReference type="PRINTS" id="PR00146">
    <property type="entry name" value="DHPICSNTHASE"/>
</dbReference>
<name>A0A327WQC5_LARAB</name>
<feature type="binding site" evidence="4">
    <location>
        <position position="49"/>
    </location>
    <ligand>
        <name>pyruvate</name>
        <dbReference type="ChEBI" id="CHEBI:15361"/>
    </ligand>
</feature>
<dbReference type="Gene3D" id="3.20.20.70">
    <property type="entry name" value="Aldolase class I"/>
    <property type="match status" value="1"/>
</dbReference>
<evidence type="ECO:0000313" key="5">
    <source>
        <dbReference type="EMBL" id="RAJ93107.1"/>
    </source>
</evidence>
<dbReference type="SMART" id="SM01130">
    <property type="entry name" value="DHDPS"/>
    <property type="match status" value="1"/>
</dbReference>
<dbReference type="GO" id="GO:0008747">
    <property type="term" value="F:N-acetylneuraminate lyase activity"/>
    <property type="evidence" value="ECO:0007669"/>
    <property type="project" value="TreeGrafter"/>
</dbReference>
<evidence type="ECO:0000256" key="4">
    <source>
        <dbReference type="PIRSR" id="PIRSR001365-2"/>
    </source>
</evidence>
<dbReference type="Proteomes" id="UP000248790">
    <property type="component" value="Unassembled WGS sequence"/>
</dbReference>
<evidence type="ECO:0000256" key="2">
    <source>
        <dbReference type="PIRNR" id="PIRNR001365"/>
    </source>
</evidence>
<feature type="binding site" evidence="4">
    <location>
        <position position="208"/>
    </location>
    <ligand>
        <name>pyruvate</name>
        <dbReference type="ChEBI" id="CHEBI:15361"/>
    </ligand>
</feature>